<comment type="caution">
    <text evidence="1">The sequence shown here is derived from an EMBL/GenBank/DDBJ whole genome shotgun (WGS) entry which is preliminary data.</text>
</comment>
<gene>
    <name evidence="1" type="ORF">LPTSP1_37320</name>
</gene>
<sequence>MNKTKYLKIMKLAKGQPALTKSLGMVLVENISVCYHQTGKINPVSLNLSGICNELAKVRLIKITDQLLKTYADLQDATENAAVGLALATIIDKTNYKIIERSMKSTGIDYWLGEKDDPGPLFQRKARLEVSGILKGSDSDITKRVNSKIKQAERSANSGLSVFISVSEFTQSKTVVNLYAAN</sequence>
<reference evidence="1 2" key="1">
    <citation type="submission" date="2018-02" db="EMBL/GenBank/DDBJ databases">
        <title>Novel Leptospira species isolated from soil and water in Japan.</title>
        <authorList>
            <person name="Nakao R."/>
            <person name="Masuzawa T."/>
        </authorList>
    </citation>
    <scope>NUCLEOTIDE SEQUENCE [LARGE SCALE GENOMIC DNA]</scope>
    <source>
        <strain evidence="1 2">E8</strain>
    </source>
</reference>
<accession>A0A2P2D7W2</accession>
<proteinExistence type="predicted"/>
<dbReference type="OrthoDB" id="530976at2"/>
<evidence type="ECO:0000313" key="1">
    <source>
        <dbReference type="EMBL" id="GBF40714.1"/>
    </source>
</evidence>
<dbReference type="Proteomes" id="UP000245076">
    <property type="component" value="Unassembled WGS sequence"/>
</dbReference>
<keyword evidence="2" id="KW-1185">Reference proteome</keyword>
<dbReference type="RefSeq" id="WP_108930310.1">
    <property type="nucleotide sequence ID" value="NZ_BFAY01000014.1"/>
</dbReference>
<organism evidence="1 2">
    <name type="scientific">Leptospira johnsonii</name>
    <dbReference type="NCBI Taxonomy" id="1917820"/>
    <lineage>
        <taxon>Bacteria</taxon>
        <taxon>Pseudomonadati</taxon>
        <taxon>Spirochaetota</taxon>
        <taxon>Spirochaetia</taxon>
        <taxon>Leptospirales</taxon>
        <taxon>Leptospiraceae</taxon>
        <taxon>Leptospira</taxon>
    </lineage>
</organism>
<dbReference type="EMBL" id="BFAY01000014">
    <property type="protein sequence ID" value="GBF40714.1"/>
    <property type="molecule type" value="Genomic_DNA"/>
</dbReference>
<name>A0A2P2D7W2_9LEPT</name>
<dbReference type="AlphaFoldDB" id="A0A2P2D7W2"/>
<evidence type="ECO:0000313" key="2">
    <source>
        <dbReference type="Proteomes" id="UP000245076"/>
    </source>
</evidence>
<protein>
    <submittedName>
        <fullName evidence="1">Uncharacterized protein</fullName>
    </submittedName>
</protein>